<evidence type="ECO:0000313" key="2">
    <source>
        <dbReference type="EMBL" id="RZT38393.1"/>
    </source>
</evidence>
<accession>A0A4Q7RWV8</accession>
<reference evidence="2 3" key="1">
    <citation type="journal article" date="2015" name="Stand. Genomic Sci.">
        <title>Genomic Encyclopedia of Bacterial and Archaeal Type Strains, Phase III: the genomes of soil and plant-associated and newly described type strains.</title>
        <authorList>
            <person name="Whitman W.B."/>
            <person name="Woyke T."/>
            <person name="Klenk H.P."/>
            <person name="Zhou Y."/>
            <person name="Lilburn T.G."/>
            <person name="Beck B.J."/>
            <person name="De Vos P."/>
            <person name="Vandamme P."/>
            <person name="Eisen J.A."/>
            <person name="Garrity G."/>
            <person name="Hugenholtz P."/>
            <person name="Kyrpides N.C."/>
        </authorList>
    </citation>
    <scope>NUCLEOTIDE SEQUENCE [LARGE SCALE GENOMIC DNA]</scope>
    <source>
        <strain evidence="2 3">ASC-9842</strain>
    </source>
</reference>
<sequence>MKANQTSAIPVVELMQLKQATCKKLSVGADGDITYQIASTPDKKHLYLSLQDSGSKGYFSHEWVDAEKVAAILDEAAATLAGVTSKVFRPAFSGQSSNNAPFLAAVLLSEGLLKKDGVHGMRLHATGDIDNWLKKQLSQKGKPFRVRMDGKPIEAAAASENQSTGKDAAHANRQTA</sequence>
<dbReference type="Proteomes" id="UP000291078">
    <property type="component" value="Unassembled WGS sequence"/>
</dbReference>
<dbReference type="AlphaFoldDB" id="A0A4Q7RWV8"/>
<evidence type="ECO:0000256" key="1">
    <source>
        <dbReference type="SAM" id="MobiDB-lite"/>
    </source>
</evidence>
<feature type="region of interest" description="Disordered" evidence="1">
    <location>
        <begin position="150"/>
        <end position="176"/>
    </location>
</feature>
<protein>
    <submittedName>
        <fullName evidence="2">Uncharacterized protein</fullName>
    </submittedName>
</protein>
<dbReference type="RefSeq" id="WP_130391861.1">
    <property type="nucleotide sequence ID" value="NZ_SGXM01000003.1"/>
</dbReference>
<gene>
    <name evidence="2" type="ORF">EV147_2859</name>
</gene>
<comment type="caution">
    <text evidence="2">The sequence shown here is derived from an EMBL/GenBank/DDBJ whole genome shotgun (WGS) entry which is preliminary data.</text>
</comment>
<evidence type="ECO:0000313" key="3">
    <source>
        <dbReference type="Proteomes" id="UP000291078"/>
    </source>
</evidence>
<keyword evidence="3" id="KW-1185">Reference proteome</keyword>
<dbReference type="OrthoDB" id="8759680at2"/>
<name>A0A4Q7RWV8_9BURK</name>
<dbReference type="EMBL" id="SGXM01000003">
    <property type="protein sequence ID" value="RZT38393.1"/>
    <property type="molecule type" value="Genomic_DNA"/>
</dbReference>
<organism evidence="2 3">
    <name type="scientific">Cupriavidus agavae</name>
    <dbReference type="NCBI Taxonomy" id="1001822"/>
    <lineage>
        <taxon>Bacteria</taxon>
        <taxon>Pseudomonadati</taxon>
        <taxon>Pseudomonadota</taxon>
        <taxon>Betaproteobacteria</taxon>
        <taxon>Burkholderiales</taxon>
        <taxon>Burkholderiaceae</taxon>
        <taxon>Cupriavidus</taxon>
    </lineage>
</organism>
<proteinExistence type="predicted"/>